<evidence type="ECO:0000313" key="13">
    <source>
        <dbReference type="EMBL" id="MCK0536224.1"/>
    </source>
</evidence>
<dbReference type="InterPro" id="IPR018094">
    <property type="entry name" value="Thymidylate_kinase"/>
</dbReference>
<dbReference type="InterPro" id="IPR039430">
    <property type="entry name" value="Thymidylate_kin-like_dom"/>
</dbReference>
<dbReference type="PANTHER" id="PTHR10344:SF4">
    <property type="entry name" value="UMP-CMP KINASE 2, MITOCHONDRIAL"/>
    <property type="match status" value="1"/>
</dbReference>
<evidence type="ECO:0000256" key="11">
    <source>
        <dbReference type="HAMAP-Rule" id="MF_00165"/>
    </source>
</evidence>
<keyword evidence="7 11" id="KW-0418">Kinase</keyword>
<dbReference type="HAMAP" id="MF_00165">
    <property type="entry name" value="Thymidylate_kinase"/>
    <property type="match status" value="1"/>
</dbReference>
<evidence type="ECO:0000256" key="10">
    <source>
        <dbReference type="ARBA" id="ARBA00048743"/>
    </source>
</evidence>
<evidence type="ECO:0000313" key="14">
    <source>
        <dbReference type="Proteomes" id="UP001165524"/>
    </source>
</evidence>
<dbReference type="RefSeq" id="WP_246947257.1">
    <property type="nucleotide sequence ID" value="NZ_JALKII010000001.1"/>
</dbReference>
<keyword evidence="4 11" id="KW-0808">Transferase</keyword>
<reference evidence="13" key="1">
    <citation type="submission" date="2022-04" db="EMBL/GenBank/DDBJ databases">
        <title>Alcanivorax sp. CY1518 draft genome sequence.</title>
        <authorList>
            <person name="Zhao G."/>
            <person name="An M."/>
        </authorList>
    </citation>
    <scope>NUCLEOTIDE SEQUENCE</scope>
    <source>
        <strain evidence="13">CY1518</strain>
    </source>
</reference>
<evidence type="ECO:0000256" key="7">
    <source>
        <dbReference type="ARBA" id="ARBA00022777"/>
    </source>
</evidence>
<keyword evidence="6 11" id="KW-0547">Nucleotide-binding</keyword>
<evidence type="ECO:0000256" key="9">
    <source>
        <dbReference type="ARBA" id="ARBA00029962"/>
    </source>
</evidence>
<proteinExistence type="inferred from homology"/>
<dbReference type="EMBL" id="JALKII010000001">
    <property type="protein sequence ID" value="MCK0536224.1"/>
    <property type="molecule type" value="Genomic_DNA"/>
</dbReference>
<dbReference type="PANTHER" id="PTHR10344">
    <property type="entry name" value="THYMIDYLATE KINASE"/>
    <property type="match status" value="1"/>
</dbReference>
<comment type="catalytic activity">
    <reaction evidence="10 11">
        <text>dTMP + ATP = dTDP + ADP</text>
        <dbReference type="Rhea" id="RHEA:13517"/>
        <dbReference type="ChEBI" id="CHEBI:30616"/>
        <dbReference type="ChEBI" id="CHEBI:58369"/>
        <dbReference type="ChEBI" id="CHEBI:63528"/>
        <dbReference type="ChEBI" id="CHEBI:456216"/>
        <dbReference type="EC" id="2.7.4.9"/>
    </reaction>
</comment>
<evidence type="ECO:0000256" key="4">
    <source>
        <dbReference type="ARBA" id="ARBA00022679"/>
    </source>
</evidence>
<evidence type="ECO:0000256" key="2">
    <source>
        <dbReference type="ARBA" id="ARBA00012980"/>
    </source>
</evidence>
<dbReference type="SUPFAM" id="SSF52540">
    <property type="entry name" value="P-loop containing nucleoside triphosphate hydrolases"/>
    <property type="match status" value="1"/>
</dbReference>
<dbReference type="InterPro" id="IPR027417">
    <property type="entry name" value="P-loop_NTPase"/>
</dbReference>
<dbReference type="GO" id="GO:0004798">
    <property type="term" value="F:dTMP kinase activity"/>
    <property type="evidence" value="ECO:0007669"/>
    <property type="project" value="UniProtKB-EC"/>
</dbReference>
<gene>
    <name evidence="11 13" type="primary">tmk</name>
    <name evidence="13" type="ORF">MU846_00685</name>
</gene>
<evidence type="ECO:0000256" key="6">
    <source>
        <dbReference type="ARBA" id="ARBA00022741"/>
    </source>
</evidence>
<comment type="function">
    <text evidence="11">Phosphorylation of dTMP to form dTDP in both de novo and salvage pathways of dTTP synthesis.</text>
</comment>
<evidence type="ECO:0000259" key="12">
    <source>
        <dbReference type="Pfam" id="PF02223"/>
    </source>
</evidence>
<comment type="similarity">
    <text evidence="1 11">Belongs to the thymidylate kinase family.</text>
</comment>
<evidence type="ECO:0000256" key="8">
    <source>
        <dbReference type="ARBA" id="ARBA00022840"/>
    </source>
</evidence>
<dbReference type="EC" id="2.7.4.9" evidence="2 11"/>
<keyword evidence="5 11" id="KW-0545">Nucleotide biosynthesis</keyword>
<evidence type="ECO:0000256" key="5">
    <source>
        <dbReference type="ARBA" id="ARBA00022727"/>
    </source>
</evidence>
<name>A0ABT0E328_9GAMM</name>
<dbReference type="NCBIfam" id="TIGR00041">
    <property type="entry name" value="DTMP_kinase"/>
    <property type="match status" value="1"/>
</dbReference>
<keyword evidence="14" id="KW-1185">Reference proteome</keyword>
<organism evidence="13 14">
    <name type="scientific">Alcanivorax quisquiliarum</name>
    <dbReference type="NCBI Taxonomy" id="2933565"/>
    <lineage>
        <taxon>Bacteria</taxon>
        <taxon>Pseudomonadati</taxon>
        <taxon>Pseudomonadota</taxon>
        <taxon>Gammaproteobacteria</taxon>
        <taxon>Oceanospirillales</taxon>
        <taxon>Alcanivoracaceae</taxon>
        <taxon>Alcanivorax</taxon>
    </lineage>
</organism>
<dbReference type="CDD" id="cd01672">
    <property type="entry name" value="TMPK"/>
    <property type="match status" value="1"/>
</dbReference>
<dbReference type="Pfam" id="PF02223">
    <property type="entry name" value="Thymidylate_kin"/>
    <property type="match status" value="1"/>
</dbReference>
<evidence type="ECO:0000256" key="3">
    <source>
        <dbReference type="ARBA" id="ARBA00017144"/>
    </source>
</evidence>
<accession>A0ABT0E328</accession>
<keyword evidence="8 11" id="KW-0067">ATP-binding</keyword>
<feature type="binding site" evidence="11">
    <location>
        <begin position="10"/>
        <end position="17"/>
    </location>
    <ligand>
        <name>ATP</name>
        <dbReference type="ChEBI" id="CHEBI:30616"/>
    </ligand>
</feature>
<dbReference type="Gene3D" id="3.40.50.300">
    <property type="entry name" value="P-loop containing nucleotide triphosphate hydrolases"/>
    <property type="match status" value="1"/>
</dbReference>
<protein>
    <recommendedName>
        <fullName evidence="3 11">Thymidylate kinase</fullName>
        <ecNumber evidence="2 11">2.7.4.9</ecNumber>
    </recommendedName>
    <alternativeName>
        <fullName evidence="9 11">dTMP kinase</fullName>
    </alternativeName>
</protein>
<comment type="caution">
    <text evidence="13">The sequence shown here is derived from an EMBL/GenBank/DDBJ whole genome shotgun (WGS) entry which is preliminary data.</text>
</comment>
<dbReference type="Proteomes" id="UP001165524">
    <property type="component" value="Unassembled WGS sequence"/>
</dbReference>
<evidence type="ECO:0000256" key="1">
    <source>
        <dbReference type="ARBA" id="ARBA00009776"/>
    </source>
</evidence>
<sequence length="220" mass="24326">MRGCFITFEGIEGAGKTSNLAWAAELLRASQIEVLITREPGGTPCAEAIRDLLLVEREETIAPVTELLLIFAARAQHIHQVIEPALAAGKWVLCDRFTDATYAYQGGGRGLPEAQITTLEQLVQGTLRPDRTLLFDLPVEQGLLRAGRRGALDRFEREQADFFERIRQTYLQRQQAEPARFRLIEAGVGLDQVRERVQVLIHEAIAEHGAATAANKGSAL</sequence>
<feature type="domain" description="Thymidylate kinase-like" evidence="12">
    <location>
        <begin position="8"/>
        <end position="196"/>
    </location>
</feature>